<dbReference type="Proteomes" id="UP000316621">
    <property type="component" value="Chromosome 10"/>
</dbReference>
<reference evidence="1 2" key="1">
    <citation type="journal article" date="2018" name="Science">
        <title>The opium poppy genome and morphinan production.</title>
        <authorList>
            <person name="Guo L."/>
            <person name="Winzer T."/>
            <person name="Yang X."/>
            <person name="Li Y."/>
            <person name="Ning Z."/>
            <person name="He Z."/>
            <person name="Teodor R."/>
            <person name="Lu Y."/>
            <person name="Bowser T.A."/>
            <person name="Graham I.A."/>
            <person name="Ye K."/>
        </authorList>
    </citation>
    <scope>NUCLEOTIDE SEQUENCE [LARGE SCALE GENOMIC DNA]</scope>
    <source>
        <strain evidence="2">cv. HN1</strain>
        <tissue evidence="1">Leaves</tissue>
    </source>
</reference>
<organism evidence="1 2">
    <name type="scientific">Papaver somniferum</name>
    <name type="common">Opium poppy</name>
    <dbReference type="NCBI Taxonomy" id="3469"/>
    <lineage>
        <taxon>Eukaryota</taxon>
        <taxon>Viridiplantae</taxon>
        <taxon>Streptophyta</taxon>
        <taxon>Embryophyta</taxon>
        <taxon>Tracheophyta</taxon>
        <taxon>Spermatophyta</taxon>
        <taxon>Magnoliopsida</taxon>
        <taxon>Ranunculales</taxon>
        <taxon>Papaveraceae</taxon>
        <taxon>Papaveroideae</taxon>
        <taxon>Papaver</taxon>
    </lineage>
</organism>
<keyword evidence="2" id="KW-1185">Reference proteome</keyword>
<protein>
    <submittedName>
        <fullName evidence="1">Uncharacterized protein</fullName>
    </submittedName>
</protein>
<dbReference type="AlphaFoldDB" id="A0A4Y7LAW5"/>
<evidence type="ECO:0000313" key="1">
    <source>
        <dbReference type="EMBL" id="RZC81780.1"/>
    </source>
</evidence>
<sequence length="108" mass="12230">MGIAVEVVKEMVQDRSEQCRCSGSGCSYEAVVVEVEMKNEKVMLKLLPSSFPQSCERLYVGFAEWNAGHWPRMEGSIKLRLVEEEKPELPANKESSSLPRFYMGISKL</sequence>
<gene>
    <name evidence="1" type="ORF">C5167_044368</name>
</gene>
<evidence type="ECO:0000313" key="2">
    <source>
        <dbReference type="Proteomes" id="UP000316621"/>
    </source>
</evidence>
<dbReference type="EMBL" id="CM010724">
    <property type="protein sequence ID" value="RZC81780.1"/>
    <property type="molecule type" value="Genomic_DNA"/>
</dbReference>
<dbReference type="Gramene" id="RZC81780">
    <property type="protein sequence ID" value="RZC81780"/>
    <property type="gene ID" value="C5167_044368"/>
</dbReference>
<proteinExistence type="predicted"/>
<accession>A0A4Y7LAW5</accession>
<name>A0A4Y7LAW5_PAPSO</name>